<comment type="caution">
    <text evidence="3">The sequence shown here is derived from an EMBL/GenBank/DDBJ whole genome shotgun (WGS) entry which is preliminary data.</text>
</comment>
<dbReference type="EMBL" id="JAFCNB010000001">
    <property type="protein sequence ID" value="MBP2702572.1"/>
    <property type="molecule type" value="Genomic_DNA"/>
</dbReference>
<name>A0A940WEA8_9ACTN</name>
<accession>A0A940WEA8</accession>
<keyword evidence="1" id="KW-1133">Transmembrane helix</keyword>
<dbReference type="RefSeq" id="WP_210153852.1">
    <property type="nucleotide sequence ID" value="NZ_JAFCNB010000001.1"/>
</dbReference>
<gene>
    <name evidence="3" type="ORF">JOL79_01995</name>
</gene>
<dbReference type="Proteomes" id="UP000674234">
    <property type="component" value="Unassembled WGS sequence"/>
</dbReference>
<reference evidence="3" key="1">
    <citation type="submission" date="2021-02" db="EMBL/GenBank/DDBJ databases">
        <title>Draft genome sequence of Microbispora sp. RL4-1S isolated from rice leaves in Thailand.</title>
        <authorList>
            <person name="Muangham S."/>
            <person name="Duangmal K."/>
        </authorList>
    </citation>
    <scope>NUCLEOTIDE SEQUENCE</scope>
    <source>
        <strain evidence="3">RL4-1S</strain>
    </source>
</reference>
<protein>
    <submittedName>
        <fullName evidence="3">DUF305 domain-containing protein</fullName>
    </submittedName>
</protein>
<sequence length="234" mass="24779">MSIDSADPPGPAPRPRHVLPVLGVIALLVAGALLVFSTRSDTPGDTSPEAGFARDMAIHHAQAVDMSIIVRDQTKDGPLRTLSYDIITTQGAQLGIFMGWLQAWGLKQASAQPPMAWMSGHAHGGAPPTAPTAPAAVASGGSYMPGMATEEEMNRLKAATGKQAEILFLQLMIRHHEGGLEMAEGLLKLSDRPEVRDLAQHIVTGQTAEIRMMKEMLTERGAQPLPSILPASAA</sequence>
<dbReference type="Gene3D" id="1.20.1260.10">
    <property type="match status" value="1"/>
</dbReference>
<evidence type="ECO:0000313" key="3">
    <source>
        <dbReference type="EMBL" id="MBP2702572.1"/>
    </source>
</evidence>
<evidence type="ECO:0000313" key="4">
    <source>
        <dbReference type="Proteomes" id="UP000674234"/>
    </source>
</evidence>
<keyword evidence="4" id="KW-1185">Reference proteome</keyword>
<feature type="transmembrane region" description="Helical" evidence="1">
    <location>
        <begin position="17"/>
        <end position="36"/>
    </location>
</feature>
<feature type="domain" description="DUF305" evidence="2">
    <location>
        <begin position="49"/>
        <end position="217"/>
    </location>
</feature>
<keyword evidence="1" id="KW-0472">Membrane</keyword>
<evidence type="ECO:0000256" key="1">
    <source>
        <dbReference type="SAM" id="Phobius"/>
    </source>
</evidence>
<dbReference type="AlphaFoldDB" id="A0A940WEA8"/>
<organism evidence="3 4">
    <name type="scientific">Microbispora oryzae</name>
    <dbReference type="NCBI Taxonomy" id="2806554"/>
    <lineage>
        <taxon>Bacteria</taxon>
        <taxon>Bacillati</taxon>
        <taxon>Actinomycetota</taxon>
        <taxon>Actinomycetes</taxon>
        <taxon>Streptosporangiales</taxon>
        <taxon>Streptosporangiaceae</taxon>
        <taxon>Microbispora</taxon>
    </lineage>
</organism>
<dbReference type="PANTHER" id="PTHR36933:SF1">
    <property type="entry name" value="SLL0788 PROTEIN"/>
    <property type="match status" value="1"/>
</dbReference>
<proteinExistence type="predicted"/>
<dbReference type="InterPro" id="IPR012347">
    <property type="entry name" value="Ferritin-like"/>
</dbReference>
<dbReference type="Pfam" id="PF03713">
    <property type="entry name" value="DUF305"/>
    <property type="match status" value="1"/>
</dbReference>
<evidence type="ECO:0000259" key="2">
    <source>
        <dbReference type="Pfam" id="PF03713"/>
    </source>
</evidence>
<keyword evidence="1" id="KW-0812">Transmembrane</keyword>
<dbReference type="PANTHER" id="PTHR36933">
    <property type="entry name" value="SLL0788 PROTEIN"/>
    <property type="match status" value="1"/>
</dbReference>
<dbReference type="InterPro" id="IPR005183">
    <property type="entry name" value="DUF305_CopM-like"/>
</dbReference>